<dbReference type="EMBL" id="JBJUIK010000005">
    <property type="protein sequence ID" value="KAL3527278.1"/>
    <property type="molecule type" value="Genomic_DNA"/>
</dbReference>
<organism evidence="7 8">
    <name type="scientific">Cinchona calisaya</name>
    <dbReference type="NCBI Taxonomy" id="153742"/>
    <lineage>
        <taxon>Eukaryota</taxon>
        <taxon>Viridiplantae</taxon>
        <taxon>Streptophyta</taxon>
        <taxon>Embryophyta</taxon>
        <taxon>Tracheophyta</taxon>
        <taxon>Spermatophyta</taxon>
        <taxon>Magnoliopsida</taxon>
        <taxon>eudicotyledons</taxon>
        <taxon>Gunneridae</taxon>
        <taxon>Pentapetalae</taxon>
        <taxon>asterids</taxon>
        <taxon>lamiids</taxon>
        <taxon>Gentianales</taxon>
        <taxon>Rubiaceae</taxon>
        <taxon>Cinchonoideae</taxon>
        <taxon>Cinchoneae</taxon>
        <taxon>Cinchona</taxon>
    </lineage>
</organism>
<dbReference type="InterPro" id="IPR045851">
    <property type="entry name" value="AMP-bd_C_sf"/>
</dbReference>
<feature type="domain" description="AMP-binding enzyme C-terminal" evidence="6">
    <location>
        <begin position="457"/>
        <end position="531"/>
    </location>
</feature>
<evidence type="ECO:0000259" key="5">
    <source>
        <dbReference type="Pfam" id="PF00501"/>
    </source>
</evidence>
<keyword evidence="8" id="KW-1185">Reference proteome</keyword>
<dbReference type="InterPro" id="IPR042099">
    <property type="entry name" value="ANL_N_sf"/>
</dbReference>
<name>A0ABD3A6W0_9GENT</name>
<dbReference type="SUPFAM" id="SSF56801">
    <property type="entry name" value="Acetyl-CoA synthetase-like"/>
    <property type="match status" value="1"/>
</dbReference>
<evidence type="ECO:0000256" key="1">
    <source>
        <dbReference type="ARBA" id="ARBA00004930"/>
    </source>
</evidence>
<evidence type="ECO:0000313" key="8">
    <source>
        <dbReference type="Proteomes" id="UP001630127"/>
    </source>
</evidence>
<comment type="caution">
    <text evidence="7">The sequence shown here is derived from an EMBL/GenBank/DDBJ whole genome shotgun (WGS) entry which is preliminary data.</text>
</comment>
<evidence type="ECO:0000313" key="7">
    <source>
        <dbReference type="EMBL" id="KAL3527278.1"/>
    </source>
</evidence>
<dbReference type="InterPro" id="IPR025110">
    <property type="entry name" value="AMP-bd_C"/>
</dbReference>
<evidence type="ECO:0008006" key="9">
    <source>
        <dbReference type="Google" id="ProtNLM"/>
    </source>
</evidence>
<comment type="pathway">
    <text evidence="1">Phytoalexin biosynthesis; 3,4',5-trihydroxystilbene biosynthesis; 3,4',5-trihydroxystilbene from trans-4-coumarate: step 1/2.</text>
</comment>
<protein>
    <recommendedName>
        <fullName evidence="9">4-coumarate--CoA ligase</fullName>
    </recommendedName>
</protein>
<feature type="domain" description="AMP-dependent synthetase/ligase" evidence="5">
    <location>
        <begin position="23"/>
        <end position="406"/>
    </location>
</feature>
<sequence>MEGIVLCSANYVPLTPISFLVRAAFVYGQRVSIVFGNKRYSWKETHERCIKLASALSQLGITRGDIVAAVAPNIPELYELHFGVPMAGAVLCPLNTRLNVSTLALKLEQLESKAIFVDYQFLEVVQDALELLSHTKGNPFLVLIQGEINCLNSIPEKRLNYDTLVSKGKLDFNIVYPNSECDPISICYTSGSTGNPKGVIYSHRSTYLNSVGEIFRTGMRQMPVFLWTVDMFRCNGWCFPWTMAAMGGTNICVREATGITILNSIFLHNVTLFCGPPILLSKIAETLPVDPRTLPHNVDVIVAGPGALPEPQIQTKLEDFGFNIVCAYGMSEALGPVTSTLWNNLSTDEMSSFDFEEDKVQVCEGAHNLIMEGVDVKDPITMESVASDGKAIGEVMFRSNSLMLGYMKNVQETKETFKGGWYRTRDLGVKHPNGYIQMKDRRVDVINCGGEILSSLEIEKVMARHPMVLEAAVVGRPDDLLGEIPCAFVKLKEGYCVPDEEILNFCTSHLPEKMRPKSVFFGDLPINSTGKVQKFVLRDRLREKCR</sequence>
<comment type="similarity">
    <text evidence="2">Belongs to the ATP-dependent AMP-binding enzyme family.</text>
</comment>
<gene>
    <name evidence="7" type="ORF">ACH5RR_011934</name>
</gene>
<dbReference type="PANTHER" id="PTHR43859">
    <property type="entry name" value="ACYL-ACTIVATING ENZYME"/>
    <property type="match status" value="1"/>
</dbReference>
<evidence type="ECO:0000256" key="2">
    <source>
        <dbReference type="ARBA" id="ARBA00006432"/>
    </source>
</evidence>
<dbReference type="Pfam" id="PF13193">
    <property type="entry name" value="AMP-binding_C"/>
    <property type="match status" value="1"/>
</dbReference>
<reference evidence="7 8" key="1">
    <citation type="submission" date="2024-11" db="EMBL/GenBank/DDBJ databases">
        <title>A near-complete genome assembly of Cinchona calisaya.</title>
        <authorList>
            <person name="Lian D.C."/>
            <person name="Zhao X.W."/>
            <person name="Wei L."/>
        </authorList>
    </citation>
    <scope>NUCLEOTIDE SEQUENCE [LARGE SCALE GENOMIC DNA]</scope>
    <source>
        <tissue evidence="7">Nenye</tissue>
    </source>
</reference>
<accession>A0ABD3A6W0</accession>
<proteinExistence type="inferred from homology"/>
<dbReference type="Gene3D" id="3.30.300.30">
    <property type="match status" value="1"/>
</dbReference>
<dbReference type="Gene3D" id="3.40.50.12780">
    <property type="entry name" value="N-terminal domain of ligase-like"/>
    <property type="match status" value="1"/>
</dbReference>
<dbReference type="PANTHER" id="PTHR43859:SF11">
    <property type="entry name" value="4-COUMARATE--COA LIGASE"/>
    <property type="match status" value="1"/>
</dbReference>
<dbReference type="Proteomes" id="UP001630127">
    <property type="component" value="Unassembled WGS sequence"/>
</dbReference>
<evidence type="ECO:0000256" key="4">
    <source>
        <dbReference type="ARBA" id="ARBA00023051"/>
    </source>
</evidence>
<evidence type="ECO:0000259" key="6">
    <source>
        <dbReference type="Pfam" id="PF13193"/>
    </source>
</evidence>
<keyword evidence="4" id="KW-0587">Phenylpropanoid metabolism</keyword>
<dbReference type="Pfam" id="PF00501">
    <property type="entry name" value="AMP-binding"/>
    <property type="match status" value="1"/>
</dbReference>
<dbReference type="GO" id="GO:0009698">
    <property type="term" value="P:phenylpropanoid metabolic process"/>
    <property type="evidence" value="ECO:0007669"/>
    <property type="project" value="UniProtKB-KW"/>
</dbReference>
<dbReference type="PROSITE" id="PS00455">
    <property type="entry name" value="AMP_BINDING"/>
    <property type="match status" value="1"/>
</dbReference>
<dbReference type="AlphaFoldDB" id="A0ABD3A6W0"/>
<evidence type="ECO:0000256" key="3">
    <source>
        <dbReference type="ARBA" id="ARBA00022598"/>
    </source>
</evidence>
<keyword evidence="3" id="KW-0436">Ligase</keyword>
<dbReference type="InterPro" id="IPR020845">
    <property type="entry name" value="AMP-binding_CS"/>
</dbReference>
<dbReference type="GO" id="GO:0016874">
    <property type="term" value="F:ligase activity"/>
    <property type="evidence" value="ECO:0007669"/>
    <property type="project" value="UniProtKB-KW"/>
</dbReference>
<dbReference type="InterPro" id="IPR000873">
    <property type="entry name" value="AMP-dep_synth/lig_dom"/>
</dbReference>